<reference evidence="1 2" key="1">
    <citation type="journal article" date="2019" name="Commun. Biol.">
        <title>The bagworm genome reveals a unique fibroin gene that provides high tensile strength.</title>
        <authorList>
            <person name="Kono N."/>
            <person name="Nakamura H."/>
            <person name="Ohtoshi R."/>
            <person name="Tomita M."/>
            <person name="Numata K."/>
            <person name="Arakawa K."/>
        </authorList>
    </citation>
    <scope>NUCLEOTIDE SEQUENCE [LARGE SCALE GENOMIC DNA]</scope>
</reference>
<keyword evidence="2" id="KW-1185">Reference proteome</keyword>
<sequence>MYGPVEETRAASAQAARLGAPRRGDDLPLTRGKTLIYVCLPYTSAAAPGPRSCCRCNLRYVKSRAVEVEPEVVKQRYCDRIFPLKLVCLSITAAAELVYYWSNLNLPSLR</sequence>
<evidence type="ECO:0000313" key="2">
    <source>
        <dbReference type="Proteomes" id="UP000299102"/>
    </source>
</evidence>
<protein>
    <submittedName>
        <fullName evidence="1">Uncharacterized protein</fullName>
    </submittedName>
</protein>
<dbReference type="EMBL" id="BGZK01000536">
    <property type="protein sequence ID" value="GBP49031.1"/>
    <property type="molecule type" value="Genomic_DNA"/>
</dbReference>
<accession>A0A4C1WD65</accession>
<organism evidence="1 2">
    <name type="scientific">Eumeta variegata</name>
    <name type="common">Bagworm moth</name>
    <name type="synonym">Eumeta japonica</name>
    <dbReference type="NCBI Taxonomy" id="151549"/>
    <lineage>
        <taxon>Eukaryota</taxon>
        <taxon>Metazoa</taxon>
        <taxon>Ecdysozoa</taxon>
        <taxon>Arthropoda</taxon>
        <taxon>Hexapoda</taxon>
        <taxon>Insecta</taxon>
        <taxon>Pterygota</taxon>
        <taxon>Neoptera</taxon>
        <taxon>Endopterygota</taxon>
        <taxon>Lepidoptera</taxon>
        <taxon>Glossata</taxon>
        <taxon>Ditrysia</taxon>
        <taxon>Tineoidea</taxon>
        <taxon>Psychidae</taxon>
        <taxon>Oiketicinae</taxon>
        <taxon>Eumeta</taxon>
    </lineage>
</organism>
<proteinExistence type="predicted"/>
<gene>
    <name evidence="1" type="ORF">EVAR_81591_1</name>
</gene>
<comment type="caution">
    <text evidence="1">The sequence shown here is derived from an EMBL/GenBank/DDBJ whole genome shotgun (WGS) entry which is preliminary data.</text>
</comment>
<name>A0A4C1WD65_EUMVA</name>
<dbReference type="AlphaFoldDB" id="A0A4C1WD65"/>
<dbReference type="Proteomes" id="UP000299102">
    <property type="component" value="Unassembled WGS sequence"/>
</dbReference>
<evidence type="ECO:0000313" key="1">
    <source>
        <dbReference type="EMBL" id="GBP49031.1"/>
    </source>
</evidence>